<accession>A0A6A5QPD5</accession>
<organism evidence="3 4">
    <name type="scientific">Ampelomyces quisqualis</name>
    <name type="common">Powdery mildew agent</name>
    <dbReference type="NCBI Taxonomy" id="50730"/>
    <lineage>
        <taxon>Eukaryota</taxon>
        <taxon>Fungi</taxon>
        <taxon>Dikarya</taxon>
        <taxon>Ascomycota</taxon>
        <taxon>Pezizomycotina</taxon>
        <taxon>Dothideomycetes</taxon>
        <taxon>Pleosporomycetidae</taxon>
        <taxon>Pleosporales</taxon>
        <taxon>Pleosporineae</taxon>
        <taxon>Phaeosphaeriaceae</taxon>
        <taxon>Ampelomyces</taxon>
    </lineage>
</organism>
<dbReference type="OrthoDB" id="5342093at2759"/>
<sequence>MLEKAMVALEHIKNKNQTQMAEGWKNHPIGYPRLAERIAAKPETGVYRRFDALNARHVLYLQAELCVHEAELRDQEIEDQQDKTGKRSQYALDYQCFLQEPSNMNKPQFKLVQKMHAKLAEYNDALIQTSLLHKLEAPDKFDLDDIQLFLSSDDMGPNEMKGLDADSWGDCDAGTYLQDLVGIHPSRKEDLFSRIVAEKGIYLFRFGLGHFTKGNKHFGKRVYYDSTVLKMTFCLTSTIAAMLPVASILILYHLHSVKAQLWTIAGFNVLISICPTFITDAKRTDVFPVNAA</sequence>
<dbReference type="InterPro" id="IPR046529">
    <property type="entry name" value="DUF6594"/>
</dbReference>
<feature type="transmembrane region" description="Helical" evidence="1">
    <location>
        <begin position="259"/>
        <end position="278"/>
    </location>
</feature>
<dbReference type="AlphaFoldDB" id="A0A6A5QPD5"/>
<dbReference type="PANTHER" id="PTHR34502:SF5">
    <property type="entry name" value="DUF6594 DOMAIN-CONTAINING PROTEIN"/>
    <property type="match status" value="1"/>
</dbReference>
<keyword evidence="1" id="KW-1133">Transmembrane helix</keyword>
<keyword evidence="1" id="KW-0812">Transmembrane</keyword>
<keyword evidence="4" id="KW-1185">Reference proteome</keyword>
<evidence type="ECO:0000313" key="3">
    <source>
        <dbReference type="EMBL" id="KAF1917581.1"/>
    </source>
</evidence>
<evidence type="ECO:0000313" key="4">
    <source>
        <dbReference type="Proteomes" id="UP000800096"/>
    </source>
</evidence>
<proteinExistence type="predicted"/>
<dbReference type="Proteomes" id="UP000800096">
    <property type="component" value="Unassembled WGS sequence"/>
</dbReference>
<gene>
    <name evidence="3" type="ORF">BDU57DRAFT_493695</name>
</gene>
<feature type="transmembrane region" description="Helical" evidence="1">
    <location>
        <begin position="228"/>
        <end position="253"/>
    </location>
</feature>
<dbReference type="PANTHER" id="PTHR34502">
    <property type="entry name" value="DUF6594 DOMAIN-CONTAINING PROTEIN-RELATED"/>
    <property type="match status" value="1"/>
</dbReference>
<evidence type="ECO:0000259" key="2">
    <source>
        <dbReference type="Pfam" id="PF20237"/>
    </source>
</evidence>
<protein>
    <recommendedName>
        <fullName evidence="2">DUF6594 domain-containing protein</fullName>
    </recommendedName>
</protein>
<feature type="domain" description="DUF6594" evidence="2">
    <location>
        <begin position="31"/>
        <end position="291"/>
    </location>
</feature>
<keyword evidence="1" id="KW-0472">Membrane</keyword>
<dbReference type="Pfam" id="PF20237">
    <property type="entry name" value="DUF6594"/>
    <property type="match status" value="1"/>
</dbReference>
<evidence type="ECO:0000256" key="1">
    <source>
        <dbReference type="SAM" id="Phobius"/>
    </source>
</evidence>
<name>A0A6A5QPD5_AMPQU</name>
<dbReference type="EMBL" id="ML979134">
    <property type="protein sequence ID" value="KAF1917581.1"/>
    <property type="molecule type" value="Genomic_DNA"/>
</dbReference>
<reference evidence="3" key="1">
    <citation type="journal article" date="2020" name="Stud. Mycol.">
        <title>101 Dothideomycetes genomes: a test case for predicting lifestyles and emergence of pathogens.</title>
        <authorList>
            <person name="Haridas S."/>
            <person name="Albert R."/>
            <person name="Binder M."/>
            <person name="Bloem J."/>
            <person name="Labutti K."/>
            <person name="Salamov A."/>
            <person name="Andreopoulos B."/>
            <person name="Baker S."/>
            <person name="Barry K."/>
            <person name="Bills G."/>
            <person name="Bluhm B."/>
            <person name="Cannon C."/>
            <person name="Castanera R."/>
            <person name="Culley D."/>
            <person name="Daum C."/>
            <person name="Ezra D."/>
            <person name="Gonzalez J."/>
            <person name="Henrissat B."/>
            <person name="Kuo A."/>
            <person name="Liang C."/>
            <person name="Lipzen A."/>
            <person name="Lutzoni F."/>
            <person name="Magnuson J."/>
            <person name="Mondo S."/>
            <person name="Nolan M."/>
            <person name="Ohm R."/>
            <person name="Pangilinan J."/>
            <person name="Park H.-J."/>
            <person name="Ramirez L."/>
            <person name="Alfaro M."/>
            <person name="Sun H."/>
            <person name="Tritt A."/>
            <person name="Yoshinaga Y."/>
            <person name="Zwiers L.-H."/>
            <person name="Turgeon B."/>
            <person name="Goodwin S."/>
            <person name="Spatafora J."/>
            <person name="Crous P."/>
            <person name="Grigoriev I."/>
        </authorList>
    </citation>
    <scope>NUCLEOTIDE SEQUENCE</scope>
    <source>
        <strain evidence="3">HMLAC05119</strain>
    </source>
</reference>